<protein>
    <submittedName>
        <fullName evidence="1">Uncharacterized protein</fullName>
    </submittedName>
</protein>
<gene>
    <name evidence="1" type="ORF">B0I31_103231</name>
</gene>
<sequence length="284" mass="30818">MATLLPVAAGPDDWLGWLRAHRRHVAAVLDDGRGGGVSWRPHERQPLGAAGTVFHLGAYAKAVERGLVRRDEKVRVGEWERYCLGDDAAHQAALRALGITSTNGVKADDPRRFVTMDQVVAVMVEGDRAAADLVGVRVGGRPAFLVDALRLVLGRSVDVERYLKDPRLQLEVLGRLPDVPRGYEGRRPWARGTWAGTAAEVNRAHRALAGVPSVREHVGRAFAVLPGIVTVGLCVREAGRVGSAAVLIREVDEPWFARAGELARLVRLALVEPAVLRDFQVSLS</sequence>
<evidence type="ECO:0000313" key="2">
    <source>
        <dbReference type="Proteomes" id="UP000241118"/>
    </source>
</evidence>
<evidence type="ECO:0000313" key="1">
    <source>
        <dbReference type="EMBL" id="PSL56482.1"/>
    </source>
</evidence>
<proteinExistence type="predicted"/>
<dbReference type="RefSeq" id="WP_106614942.1">
    <property type="nucleotide sequence ID" value="NZ_PYAX01000003.1"/>
</dbReference>
<organism evidence="1 2">
    <name type="scientific">Saccharothrix carnea</name>
    <dbReference type="NCBI Taxonomy" id="1280637"/>
    <lineage>
        <taxon>Bacteria</taxon>
        <taxon>Bacillati</taxon>
        <taxon>Actinomycetota</taxon>
        <taxon>Actinomycetes</taxon>
        <taxon>Pseudonocardiales</taxon>
        <taxon>Pseudonocardiaceae</taxon>
        <taxon>Saccharothrix</taxon>
    </lineage>
</organism>
<dbReference type="OrthoDB" id="503335at2"/>
<dbReference type="Gene3D" id="3.40.710.10">
    <property type="entry name" value="DD-peptidase/beta-lactamase superfamily"/>
    <property type="match status" value="1"/>
</dbReference>
<dbReference type="EMBL" id="PYAX01000003">
    <property type="protein sequence ID" value="PSL56482.1"/>
    <property type="molecule type" value="Genomic_DNA"/>
</dbReference>
<name>A0A2P8IDE4_SACCR</name>
<dbReference type="Proteomes" id="UP000241118">
    <property type="component" value="Unassembled WGS sequence"/>
</dbReference>
<reference evidence="1 2" key="1">
    <citation type="submission" date="2018-03" db="EMBL/GenBank/DDBJ databases">
        <title>Genomic Encyclopedia of Type Strains, Phase III (KMG-III): the genomes of soil and plant-associated and newly described type strains.</title>
        <authorList>
            <person name="Whitman W."/>
        </authorList>
    </citation>
    <scope>NUCLEOTIDE SEQUENCE [LARGE SCALE GENOMIC DNA]</scope>
    <source>
        <strain evidence="1 2">CGMCC 4.7097</strain>
    </source>
</reference>
<comment type="caution">
    <text evidence="1">The sequence shown here is derived from an EMBL/GenBank/DDBJ whole genome shotgun (WGS) entry which is preliminary data.</text>
</comment>
<dbReference type="InterPro" id="IPR012338">
    <property type="entry name" value="Beta-lactam/transpept-like"/>
</dbReference>
<dbReference type="AlphaFoldDB" id="A0A2P8IDE4"/>
<keyword evidence="2" id="KW-1185">Reference proteome</keyword>
<accession>A0A2P8IDE4</accession>